<feature type="transmembrane region" description="Helical" evidence="2">
    <location>
        <begin position="234"/>
        <end position="251"/>
    </location>
</feature>
<comment type="caution">
    <text evidence="4">The sequence shown here is derived from an EMBL/GenBank/DDBJ whole genome shotgun (WGS) entry which is preliminary data.</text>
</comment>
<dbReference type="InterPro" id="IPR050879">
    <property type="entry name" value="Acyltransferase_3"/>
</dbReference>
<feature type="transmembrane region" description="Helical" evidence="2">
    <location>
        <begin position="302"/>
        <end position="323"/>
    </location>
</feature>
<dbReference type="InterPro" id="IPR002656">
    <property type="entry name" value="Acyl_transf_3_dom"/>
</dbReference>
<dbReference type="PANTHER" id="PTHR23028:SF53">
    <property type="entry name" value="ACYL_TRANSF_3 DOMAIN-CONTAINING PROTEIN"/>
    <property type="match status" value="1"/>
</dbReference>
<evidence type="ECO:0000313" key="4">
    <source>
        <dbReference type="EMBL" id="CAI5732085.1"/>
    </source>
</evidence>
<dbReference type="GO" id="GO:0016020">
    <property type="term" value="C:membrane"/>
    <property type="evidence" value="ECO:0007669"/>
    <property type="project" value="TreeGrafter"/>
</dbReference>
<dbReference type="AlphaFoldDB" id="A0AAV0U9G3"/>
<feature type="region of interest" description="Disordered" evidence="1">
    <location>
        <begin position="1"/>
        <end position="32"/>
    </location>
</feature>
<sequence>MGQSEGPVEVPSNGTVWQSDGPAEIPSNASTPRSDVLVSVRSVLEDEPLLVQKELTVDEEDEADEAVEETAPVLAPAAKVFFLDGIRGLAAILVVTQHSHEYMQDLNLGAIAVDSFFVLSSFLLTWLFMRKSIRLLDARAGARTWLFAVADYLSRRFFRVYPLFAITCIVLWCMTDADKDNYYLVKGTGSYDLLKTLTFEFHHRYHVFWTLPLEITYYFIIPVFVLVTLALRKFWWVPFVPAYCWVVYEGWNEYRTSHAPFRPHIPTFLAGSMAAVIFLKLDTWMKANEFEFRLVHKVVLRAIEFTAIALFLSIAFRGLFFIWVHANIAPTTPGFPFTSVLLTIIIVSEMLLPSSVSSVFGWSVLRHWGKISFSVYLLHTFVISNKSVNHQSNYYCRLFSRFGLICVLATTSYYVVEYPSQLVAKRVTKALSAQEAKGYNYALPSQCDDDAGKPADK</sequence>
<keyword evidence="5" id="KW-1185">Reference proteome</keyword>
<accession>A0AAV0U9G3</accession>
<keyword evidence="2" id="KW-1133">Transmembrane helix</keyword>
<feature type="domain" description="Acyltransferase 3" evidence="3">
    <location>
        <begin position="82"/>
        <end position="384"/>
    </location>
</feature>
<feature type="transmembrane region" description="Helical" evidence="2">
    <location>
        <begin position="398"/>
        <end position="416"/>
    </location>
</feature>
<keyword evidence="2" id="KW-0472">Membrane</keyword>
<feature type="transmembrane region" description="Helical" evidence="2">
    <location>
        <begin position="263"/>
        <end position="281"/>
    </location>
</feature>
<dbReference type="GO" id="GO:0016747">
    <property type="term" value="F:acyltransferase activity, transferring groups other than amino-acyl groups"/>
    <property type="evidence" value="ECO:0007669"/>
    <property type="project" value="InterPro"/>
</dbReference>
<protein>
    <recommendedName>
        <fullName evidence="3">Acyltransferase 3 domain-containing protein</fullName>
    </recommendedName>
</protein>
<evidence type="ECO:0000256" key="1">
    <source>
        <dbReference type="SAM" id="MobiDB-lite"/>
    </source>
</evidence>
<feature type="transmembrane region" description="Helical" evidence="2">
    <location>
        <begin position="207"/>
        <end position="227"/>
    </location>
</feature>
<dbReference type="Proteomes" id="UP001162031">
    <property type="component" value="Unassembled WGS sequence"/>
</dbReference>
<keyword evidence="2" id="KW-0812">Transmembrane</keyword>
<feature type="transmembrane region" description="Helical" evidence="2">
    <location>
        <begin position="335"/>
        <end position="352"/>
    </location>
</feature>
<evidence type="ECO:0000313" key="5">
    <source>
        <dbReference type="Proteomes" id="UP001162031"/>
    </source>
</evidence>
<feature type="transmembrane region" description="Helical" evidence="2">
    <location>
        <begin position="108"/>
        <end position="129"/>
    </location>
</feature>
<reference evidence="4" key="1">
    <citation type="submission" date="2022-12" db="EMBL/GenBank/DDBJ databases">
        <authorList>
            <person name="Webb A."/>
        </authorList>
    </citation>
    <scope>NUCLEOTIDE SEQUENCE</scope>
    <source>
        <strain evidence="4">Hp1</strain>
    </source>
</reference>
<evidence type="ECO:0000259" key="3">
    <source>
        <dbReference type="Pfam" id="PF01757"/>
    </source>
</evidence>
<evidence type="ECO:0000256" key="2">
    <source>
        <dbReference type="SAM" id="Phobius"/>
    </source>
</evidence>
<feature type="transmembrane region" description="Helical" evidence="2">
    <location>
        <begin position="160"/>
        <end position="177"/>
    </location>
</feature>
<dbReference type="GO" id="GO:0000271">
    <property type="term" value="P:polysaccharide biosynthetic process"/>
    <property type="evidence" value="ECO:0007669"/>
    <property type="project" value="TreeGrafter"/>
</dbReference>
<proteinExistence type="predicted"/>
<gene>
    <name evidence="4" type="ORF">HBR001_LOCUS5407</name>
</gene>
<dbReference type="PANTHER" id="PTHR23028">
    <property type="entry name" value="ACETYLTRANSFERASE"/>
    <property type="match status" value="1"/>
</dbReference>
<dbReference type="EMBL" id="CANTFL010001135">
    <property type="protein sequence ID" value="CAI5732085.1"/>
    <property type="molecule type" value="Genomic_DNA"/>
</dbReference>
<name>A0AAV0U9G3_HYABA</name>
<dbReference type="Pfam" id="PF01757">
    <property type="entry name" value="Acyl_transf_3"/>
    <property type="match status" value="1"/>
</dbReference>
<organism evidence="4 5">
    <name type="scientific">Hyaloperonospora brassicae</name>
    <name type="common">Brassica downy mildew</name>
    <name type="synonym">Peronospora brassicae</name>
    <dbReference type="NCBI Taxonomy" id="162125"/>
    <lineage>
        <taxon>Eukaryota</taxon>
        <taxon>Sar</taxon>
        <taxon>Stramenopiles</taxon>
        <taxon>Oomycota</taxon>
        <taxon>Peronosporomycetes</taxon>
        <taxon>Peronosporales</taxon>
        <taxon>Peronosporaceae</taxon>
        <taxon>Hyaloperonospora</taxon>
    </lineage>
</organism>